<comment type="caution">
    <text evidence="3">The sequence shown here is derived from an EMBL/GenBank/DDBJ whole genome shotgun (WGS) entry which is preliminary data.</text>
</comment>
<proteinExistence type="predicted"/>
<feature type="domain" description="HTH araC/xylS-type" evidence="2">
    <location>
        <begin position="464"/>
        <end position="538"/>
    </location>
</feature>
<reference evidence="3 4" key="1">
    <citation type="submission" date="2023-08" db="EMBL/GenBank/DDBJ databases">
        <title>Draft genome sequence of Algoriphagus taiwanensis.</title>
        <authorList>
            <person name="Takatani N."/>
            <person name="Hosokawa M."/>
            <person name="Sawabe T."/>
        </authorList>
    </citation>
    <scope>NUCLEOTIDE SEQUENCE [LARGE SCALE GENOMIC DNA]</scope>
    <source>
        <strain evidence="3 4">JCM 19755</strain>
    </source>
</reference>
<name>A0ABQ6Q4I7_9BACT</name>
<feature type="transmembrane region" description="Helical" evidence="1">
    <location>
        <begin position="416"/>
        <end position="435"/>
    </location>
</feature>
<evidence type="ECO:0000259" key="2">
    <source>
        <dbReference type="PROSITE" id="PS01124"/>
    </source>
</evidence>
<dbReference type="PROSITE" id="PS01124">
    <property type="entry name" value="HTH_ARAC_FAMILY_2"/>
    <property type="match status" value="1"/>
</dbReference>
<keyword evidence="1" id="KW-0812">Transmembrane</keyword>
<protein>
    <recommendedName>
        <fullName evidence="2">HTH araC/xylS-type domain-containing protein</fullName>
    </recommendedName>
</protein>
<evidence type="ECO:0000313" key="4">
    <source>
        <dbReference type="Proteomes" id="UP001307705"/>
    </source>
</evidence>
<dbReference type="Gene3D" id="1.10.10.60">
    <property type="entry name" value="Homeodomain-like"/>
    <property type="match status" value="1"/>
</dbReference>
<evidence type="ECO:0000256" key="1">
    <source>
        <dbReference type="SAM" id="Phobius"/>
    </source>
</evidence>
<evidence type="ECO:0000313" key="3">
    <source>
        <dbReference type="EMBL" id="GMQ35102.1"/>
    </source>
</evidence>
<organism evidence="3 4">
    <name type="scientific">Algoriphagus taiwanensis</name>
    <dbReference type="NCBI Taxonomy" id="1445656"/>
    <lineage>
        <taxon>Bacteria</taxon>
        <taxon>Pseudomonadati</taxon>
        <taxon>Bacteroidota</taxon>
        <taxon>Cytophagia</taxon>
        <taxon>Cytophagales</taxon>
        <taxon>Cyclobacteriaceae</taxon>
        <taxon>Algoriphagus</taxon>
    </lineage>
</organism>
<dbReference type="EMBL" id="BTPE01000014">
    <property type="protein sequence ID" value="GMQ35102.1"/>
    <property type="molecule type" value="Genomic_DNA"/>
</dbReference>
<gene>
    <name evidence="3" type="ORF">Ataiwa_33750</name>
</gene>
<dbReference type="Pfam" id="PF12833">
    <property type="entry name" value="HTH_18"/>
    <property type="match status" value="1"/>
</dbReference>
<keyword evidence="1" id="KW-1133">Transmembrane helix</keyword>
<sequence>MRFVIFFLIFLVIFLPSFGQDTLFTAKHSFSTPVRNVFEANGEVYVKTGDKLYQLEGNEWEELEITFQKPYVFFKEQFYESDFIPNSKLFDTKPIQDLIPQRGVFIATGARKGDRLFISIGSSLFEYEIRPHYTKTYHNKSIRDIYWEPGLKVVSTYSGIFVNDSILLDYPTYTNGPMVRIENRYFLPWDELSEFFPPDSSVIIPDGTSPFAGKARKILRWKGDIYSMNTLSVSKVEEEFTLHPIHQGDEYLDMEIVGDQGILISTISGTCLLWDGEKIYPIAQIPSRIRDIYVAGQQVFLASDLGVYVLDELKQETISLEYSIPYSVALQIDGLGNLWIASENGLYVVDEEFGKDPFLVIPQVEFNRDAIFLKEEILYAGAVDGLYQVNTYEIKKEFIPGIAATLTILDFRSKNAFWALLGGIFILGMVTLVLWRKYYGQKETGTLIPLKNELTLEDFRLAILENNLSTVDSIAEKFDTNTVQLNRIFKNFDTTPGKYLKKIKLELASKLLSEGMDIEEISKKTGYSTAFIKKELIK</sequence>
<dbReference type="InterPro" id="IPR018060">
    <property type="entry name" value="HTH_AraC"/>
</dbReference>
<dbReference type="Proteomes" id="UP001307705">
    <property type="component" value="Unassembled WGS sequence"/>
</dbReference>
<keyword evidence="4" id="KW-1185">Reference proteome</keyword>
<accession>A0ABQ6Q4I7</accession>
<keyword evidence="1" id="KW-0472">Membrane</keyword>
<dbReference type="RefSeq" id="WP_338229932.1">
    <property type="nucleotide sequence ID" value="NZ_BTPE01000014.1"/>
</dbReference>